<dbReference type="OrthoDB" id="9805852at2"/>
<reference evidence="2 3" key="1">
    <citation type="submission" date="2018-11" db="EMBL/GenBank/DDBJ databases">
        <title>Trebonia kvetii gen.nov., sp.nov., a novel acidophilic actinobacterium, and proposal of the new actinobacterial family Treboniaceae fam. nov.</title>
        <authorList>
            <person name="Rapoport D."/>
            <person name="Sagova-Mareckova M."/>
            <person name="Sedlacek I."/>
            <person name="Provaznik J."/>
            <person name="Kralova S."/>
            <person name="Pavlinic D."/>
            <person name="Benes V."/>
            <person name="Kopecky J."/>
        </authorList>
    </citation>
    <scope>NUCLEOTIDE SEQUENCE [LARGE SCALE GENOMIC DNA]</scope>
    <source>
        <strain evidence="2 3">15Tr583</strain>
    </source>
</reference>
<sequence>MSFWWDALGGPPAARPSLSGDRSCDVAIVGAGYTGLWTAYYLARHDPSLRIIVLESRYAGYGASGRNGGWLSAEIDFPHDARLRQAMTDSVDEVLKVCAAEGIEADAVKSGCLRVAVTPAQETRLRAFAVVAADWRLLEPAELATRVRVAGARAAAFTPQCARVQPAALVAGLARAAERAGVLLFEQTPVTGISRGAVSTPHGTVRAEAVVRATEGFTATLPGQRRRWLPMNSSVIVTEPLPASVWSEIGWADAETMSDFAHAYCYLQRTADGRIAIGGRGNPYRYSNGFDPNGHTPDSTVAALTGMLRRLFPAAAEVPVARAWSGVLGVPRDWRAGVAFDQATGFGWAGGYAGHGVTTANLAGRTLAGLITGSGSELADLPWVGHVGRRWEPEPLRWLGVQAMYAAYRHADRTETARGLGHSTRLSRLADLVSGRDR</sequence>
<keyword evidence="3" id="KW-1185">Reference proteome</keyword>
<dbReference type="InterPro" id="IPR006076">
    <property type="entry name" value="FAD-dep_OxRdtase"/>
</dbReference>
<evidence type="ECO:0000313" key="3">
    <source>
        <dbReference type="Proteomes" id="UP000460272"/>
    </source>
</evidence>
<dbReference type="Pfam" id="PF01266">
    <property type="entry name" value="DAO"/>
    <property type="match status" value="1"/>
</dbReference>
<dbReference type="Gene3D" id="3.50.50.60">
    <property type="entry name" value="FAD/NAD(P)-binding domain"/>
    <property type="match status" value="1"/>
</dbReference>
<evidence type="ECO:0000259" key="1">
    <source>
        <dbReference type="Pfam" id="PF01266"/>
    </source>
</evidence>
<protein>
    <submittedName>
        <fullName evidence="2">FAD-dependent oxidoreductase</fullName>
    </submittedName>
</protein>
<proteinExistence type="predicted"/>
<accession>A0A6P2BVB3</accession>
<dbReference type="Proteomes" id="UP000460272">
    <property type="component" value="Unassembled WGS sequence"/>
</dbReference>
<organism evidence="2 3">
    <name type="scientific">Trebonia kvetii</name>
    <dbReference type="NCBI Taxonomy" id="2480626"/>
    <lineage>
        <taxon>Bacteria</taxon>
        <taxon>Bacillati</taxon>
        <taxon>Actinomycetota</taxon>
        <taxon>Actinomycetes</taxon>
        <taxon>Streptosporangiales</taxon>
        <taxon>Treboniaceae</taxon>
        <taxon>Trebonia</taxon>
    </lineage>
</organism>
<feature type="domain" description="FAD dependent oxidoreductase" evidence="1">
    <location>
        <begin position="25"/>
        <end position="368"/>
    </location>
</feature>
<gene>
    <name evidence="2" type="ORF">EAS64_30785</name>
</gene>
<dbReference type="PANTHER" id="PTHR13847">
    <property type="entry name" value="SARCOSINE DEHYDROGENASE-RELATED"/>
    <property type="match status" value="1"/>
</dbReference>
<dbReference type="AlphaFoldDB" id="A0A6P2BVB3"/>
<name>A0A6P2BVB3_9ACTN</name>
<dbReference type="InterPro" id="IPR036188">
    <property type="entry name" value="FAD/NAD-bd_sf"/>
</dbReference>
<dbReference type="PANTHER" id="PTHR13847:SF285">
    <property type="entry name" value="FAD DEPENDENT OXIDOREDUCTASE DOMAIN-CONTAINING PROTEIN"/>
    <property type="match status" value="1"/>
</dbReference>
<dbReference type="EMBL" id="RPFW01000006">
    <property type="protein sequence ID" value="TVZ02075.1"/>
    <property type="molecule type" value="Genomic_DNA"/>
</dbReference>
<dbReference type="Gene3D" id="3.30.9.10">
    <property type="entry name" value="D-Amino Acid Oxidase, subunit A, domain 2"/>
    <property type="match status" value="1"/>
</dbReference>
<dbReference type="GO" id="GO:0005737">
    <property type="term" value="C:cytoplasm"/>
    <property type="evidence" value="ECO:0007669"/>
    <property type="project" value="TreeGrafter"/>
</dbReference>
<dbReference type="SUPFAM" id="SSF51905">
    <property type="entry name" value="FAD/NAD(P)-binding domain"/>
    <property type="match status" value="1"/>
</dbReference>
<comment type="caution">
    <text evidence="2">The sequence shown here is derived from an EMBL/GenBank/DDBJ whole genome shotgun (WGS) entry which is preliminary data.</text>
</comment>
<evidence type="ECO:0000313" key="2">
    <source>
        <dbReference type="EMBL" id="TVZ02075.1"/>
    </source>
</evidence>